<dbReference type="GO" id="GO:0005525">
    <property type="term" value="F:GTP binding"/>
    <property type="evidence" value="ECO:0007669"/>
    <property type="project" value="UniProtKB-UniRule"/>
</dbReference>
<sequence length="438" mass="48380">MGTIFALSTPKGKAGIGVIRISGTHAKKVLQHFKVSCVVKPRIAAFSTLYNGDNEAIDEAIILYFPGPNSFTGEDVIELHIHSSIAVIKVMFNELRKIFRLANPGEFSLRAFLNGKMDLTKAEGIADLINAETEVQLKQALRQVSGNFEKLYTGWRNILIAMLANIEAYIDFPDEVTSSALSEISNQLNMLRGSLASYLNDDHRGERVRSGARIVIIGEPNVGKSTLFNCLARRDIAIVSEYAGTTRDVLEAHIDIGGYPFIIIDTAGIRASDNVIEQEGMKRAILEAENADLKIKIFSYSDLSNISEDVIQSVDDKTICVLSKADNIEHQSTIPIFNTDFFPISVHKNIGIDNLIQVIKEKSLLIFPTDNSLFITSSRHRIHLQNTLDILNSISIDSPIEILSEDLRLSIKEIGKVVGAISSDDILDNIFSKFCLGK</sequence>
<evidence type="ECO:0000256" key="4">
    <source>
        <dbReference type="ARBA" id="ARBA00022741"/>
    </source>
</evidence>
<feature type="binding site" evidence="8">
    <location>
        <begin position="221"/>
        <end position="226"/>
    </location>
    <ligand>
        <name>GTP</name>
        <dbReference type="ChEBI" id="CHEBI:37565"/>
    </ligand>
</feature>
<evidence type="ECO:0000313" key="12">
    <source>
        <dbReference type="Proteomes" id="UP000033562"/>
    </source>
</evidence>
<dbReference type="CDD" id="cd04164">
    <property type="entry name" value="trmE"/>
    <property type="match status" value="1"/>
</dbReference>
<dbReference type="InterPro" id="IPR027266">
    <property type="entry name" value="TrmE/GcvT-like"/>
</dbReference>
<dbReference type="PROSITE" id="PS51709">
    <property type="entry name" value="G_TRME"/>
    <property type="match status" value="1"/>
</dbReference>
<comment type="subunit">
    <text evidence="8">Homodimer. Heterotetramer of two MnmE and two MnmG subunits.</text>
</comment>
<comment type="similarity">
    <text evidence="1 8 9">Belongs to the TRAFAC class TrmE-Era-EngA-EngB-Septin-like GTPase superfamily. TrmE GTPase family.</text>
</comment>
<keyword evidence="7 8" id="KW-0342">GTP-binding</keyword>
<gene>
    <name evidence="8 11" type="primary">trmE</name>
    <name evidence="8" type="synonym">mnmE</name>
    <name evidence="11" type="ORF">NLO413_0735</name>
</gene>
<feature type="binding site" evidence="8">
    <location>
        <position position="246"/>
    </location>
    <ligand>
        <name>Mg(2+)</name>
        <dbReference type="ChEBI" id="CHEBI:18420"/>
    </ligand>
</feature>
<reference evidence="11 12" key="1">
    <citation type="submission" date="2015-02" db="EMBL/GenBank/DDBJ databases">
        <title>Genome Sequencing of Rickettsiales.</title>
        <authorList>
            <person name="Daugherty S.C."/>
            <person name="Su Q."/>
            <person name="Abolude K."/>
            <person name="Beier-Sexton M."/>
            <person name="Carlyon J.A."/>
            <person name="Carter R."/>
            <person name="Day N.P."/>
            <person name="Dumler S.J."/>
            <person name="Dyachenko V."/>
            <person name="Godinez A."/>
            <person name="Kurtti T.J."/>
            <person name="Lichay M."/>
            <person name="Mullins K.E."/>
            <person name="Ott S."/>
            <person name="Pappas-Brown V."/>
            <person name="Paris D.H."/>
            <person name="Patel P."/>
            <person name="Richards A.L."/>
            <person name="Sadzewicz L."/>
            <person name="Sears K."/>
            <person name="Seidman D."/>
            <person name="Sengamalay N."/>
            <person name="Stenos J."/>
            <person name="Tallon L.J."/>
            <person name="Vincent G."/>
            <person name="Fraser C.M."/>
            <person name="Munderloh U."/>
            <person name="Dunning-Hotopp J.C."/>
        </authorList>
    </citation>
    <scope>NUCLEOTIDE SEQUENCE [LARGE SCALE GENOMIC DNA]</scope>
    <source>
        <strain evidence="11 12">RAC413</strain>
    </source>
</reference>
<dbReference type="GO" id="GO:0002098">
    <property type="term" value="P:tRNA wobble uridine modification"/>
    <property type="evidence" value="ECO:0007669"/>
    <property type="project" value="TreeGrafter"/>
</dbReference>
<dbReference type="Gene3D" id="3.40.50.300">
    <property type="entry name" value="P-loop containing nucleotide triphosphate hydrolases"/>
    <property type="match status" value="1"/>
</dbReference>
<accession>A0A0F3NNK1</accession>
<dbReference type="GO" id="GO:0005737">
    <property type="term" value="C:cytoplasm"/>
    <property type="evidence" value="ECO:0007669"/>
    <property type="project" value="UniProtKB-SubCell"/>
</dbReference>
<evidence type="ECO:0000256" key="7">
    <source>
        <dbReference type="ARBA" id="ARBA00023134"/>
    </source>
</evidence>
<keyword evidence="12" id="KW-1185">Reference proteome</keyword>
<evidence type="ECO:0000256" key="2">
    <source>
        <dbReference type="ARBA" id="ARBA00022694"/>
    </source>
</evidence>
<evidence type="ECO:0000259" key="10">
    <source>
        <dbReference type="PROSITE" id="PS51709"/>
    </source>
</evidence>
<feature type="binding site" evidence="8">
    <location>
        <position position="438"/>
    </location>
    <ligand>
        <name>(6S)-5-formyl-5,6,7,8-tetrahydrofolate</name>
        <dbReference type="ChEBI" id="CHEBI:57457"/>
    </ligand>
</feature>
<comment type="function">
    <text evidence="8">Exhibits a very high intrinsic GTPase hydrolysis rate. Involved in the addition of a carboxymethylaminomethyl (cmnm) group at the wobble position (U34) of certain tRNAs, forming tRNA-cmnm(5)s(2)U34.</text>
</comment>
<comment type="caution">
    <text evidence="8">Lacks conserved residue(s) required for the propagation of feature annotation.</text>
</comment>
<dbReference type="OrthoDB" id="9805918at2"/>
<proteinExistence type="inferred from homology"/>
<organism evidence="11 12">
    <name type="scientific">Candidatus Neoehrlichia procyonis str. RAC413</name>
    <dbReference type="NCBI Taxonomy" id="1359163"/>
    <lineage>
        <taxon>Bacteria</taxon>
        <taxon>Pseudomonadati</taxon>
        <taxon>Pseudomonadota</taxon>
        <taxon>Alphaproteobacteria</taxon>
        <taxon>Rickettsiales</taxon>
        <taxon>Anaplasmataceae</taxon>
        <taxon>Candidatus Neoehrlichia</taxon>
    </lineage>
</organism>
<keyword evidence="8" id="KW-0460">Magnesium</keyword>
<dbReference type="InterPro" id="IPR027417">
    <property type="entry name" value="P-loop_NTPase"/>
</dbReference>
<dbReference type="EMBL" id="LANX01000001">
    <property type="protein sequence ID" value="KJV69346.1"/>
    <property type="molecule type" value="Genomic_DNA"/>
</dbReference>
<dbReference type="PANTHER" id="PTHR42714:SF2">
    <property type="entry name" value="TRNA MODIFICATION GTPASE GTPBP3, MITOCHONDRIAL"/>
    <property type="match status" value="1"/>
</dbReference>
<name>A0A0F3NNK1_9RICK</name>
<dbReference type="GO" id="GO:0003924">
    <property type="term" value="F:GTPase activity"/>
    <property type="evidence" value="ECO:0007669"/>
    <property type="project" value="UniProtKB-UniRule"/>
</dbReference>
<dbReference type="InterPro" id="IPR025867">
    <property type="entry name" value="MnmE_helical"/>
</dbReference>
<keyword evidence="3 8" id="KW-0479">Metal-binding</keyword>
<evidence type="ECO:0000313" key="11">
    <source>
        <dbReference type="EMBL" id="KJV69346.1"/>
    </source>
</evidence>
<evidence type="ECO:0000256" key="3">
    <source>
        <dbReference type="ARBA" id="ARBA00022723"/>
    </source>
</evidence>
<keyword evidence="2 8" id="KW-0819">tRNA processing</keyword>
<comment type="cofactor">
    <cofactor evidence="8">
        <name>K(+)</name>
        <dbReference type="ChEBI" id="CHEBI:29103"/>
    </cofactor>
    <text evidence="8">Binds 1 potassium ion per subunit.</text>
</comment>
<dbReference type="InterPro" id="IPR006073">
    <property type="entry name" value="GTP-bd"/>
</dbReference>
<dbReference type="GO" id="GO:0046872">
    <property type="term" value="F:metal ion binding"/>
    <property type="evidence" value="ECO:0007669"/>
    <property type="project" value="UniProtKB-KW"/>
</dbReference>
<feature type="binding site" evidence="8">
    <location>
        <begin position="240"/>
        <end position="246"/>
    </location>
    <ligand>
        <name>GTP</name>
        <dbReference type="ChEBI" id="CHEBI:37565"/>
    </ligand>
</feature>
<keyword evidence="8" id="KW-0963">Cytoplasm</keyword>
<dbReference type="InterPro" id="IPR027368">
    <property type="entry name" value="MnmE_dom2"/>
</dbReference>
<evidence type="ECO:0000256" key="6">
    <source>
        <dbReference type="ARBA" id="ARBA00022958"/>
    </source>
</evidence>
<keyword evidence="4 8" id="KW-0547">Nucleotide-binding</keyword>
<dbReference type="HAMAP" id="MF_00379">
    <property type="entry name" value="GTPase_MnmE"/>
    <property type="match status" value="1"/>
</dbReference>
<dbReference type="InterPro" id="IPR018948">
    <property type="entry name" value="GTP-bd_TrmE_N"/>
</dbReference>
<dbReference type="Proteomes" id="UP000033562">
    <property type="component" value="Unassembled WGS sequence"/>
</dbReference>
<comment type="caution">
    <text evidence="11">The sequence shown here is derived from an EMBL/GenBank/DDBJ whole genome shotgun (WGS) entry which is preliminary data.</text>
</comment>
<feature type="domain" description="TrmE-type G" evidence="10">
    <location>
        <begin position="211"/>
        <end position="364"/>
    </location>
</feature>
<evidence type="ECO:0000256" key="5">
    <source>
        <dbReference type="ARBA" id="ARBA00022801"/>
    </source>
</evidence>
<evidence type="ECO:0000256" key="9">
    <source>
        <dbReference type="RuleBase" id="RU003313"/>
    </source>
</evidence>
<dbReference type="InterPro" id="IPR005225">
    <property type="entry name" value="Small_GTP-bd"/>
</dbReference>
<dbReference type="GO" id="GO:0030488">
    <property type="term" value="P:tRNA methylation"/>
    <property type="evidence" value="ECO:0007669"/>
    <property type="project" value="TreeGrafter"/>
</dbReference>
<dbReference type="InterPro" id="IPR031168">
    <property type="entry name" value="G_TrmE"/>
</dbReference>
<feature type="binding site" evidence="8">
    <location>
        <begin position="265"/>
        <end position="268"/>
    </location>
    <ligand>
        <name>GTP</name>
        <dbReference type="ChEBI" id="CHEBI:37565"/>
    </ligand>
</feature>
<feature type="binding site" evidence="8">
    <location>
        <position position="116"/>
    </location>
    <ligand>
        <name>(6S)-5-formyl-5,6,7,8-tetrahydrofolate</name>
        <dbReference type="ChEBI" id="CHEBI:57457"/>
    </ligand>
</feature>
<dbReference type="Gene3D" id="3.30.1360.120">
    <property type="entry name" value="Probable tRNA modification gtpase trme, domain 1"/>
    <property type="match status" value="1"/>
</dbReference>
<feature type="binding site" evidence="8">
    <location>
        <position position="78"/>
    </location>
    <ligand>
        <name>(6S)-5-formyl-5,6,7,8-tetrahydrofolate</name>
        <dbReference type="ChEBI" id="CHEBI:57457"/>
    </ligand>
</feature>
<dbReference type="NCBIfam" id="NF003661">
    <property type="entry name" value="PRK05291.1-3"/>
    <property type="match status" value="1"/>
</dbReference>
<feature type="binding site" evidence="8">
    <location>
        <position position="225"/>
    </location>
    <ligand>
        <name>Mg(2+)</name>
        <dbReference type="ChEBI" id="CHEBI:18420"/>
    </ligand>
</feature>
<dbReference type="STRING" id="1359163.NLO413_0735"/>
<dbReference type="InterPro" id="IPR004520">
    <property type="entry name" value="GTPase_MnmE"/>
</dbReference>
<keyword evidence="5 8" id="KW-0378">Hydrolase</keyword>
<dbReference type="CDD" id="cd14858">
    <property type="entry name" value="TrmE_N"/>
    <property type="match status" value="1"/>
</dbReference>
<evidence type="ECO:0000256" key="1">
    <source>
        <dbReference type="ARBA" id="ARBA00011043"/>
    </source>
</evidence>
<protein>
    <recommendedName>
        <fullName evidence="8">tRNA modification GTPase MnmE</fullName>
        <ecNumber evidence="8">3.6.-.-</ecNumber>
    </recommendedName>
</protein>
<dbReference type="PATRIC" id="fig|1359163.3.peg.708"/>
<dbReference type="Pfam" id="PF01926">
    <property type="entry name" value="MMR_HSR1"/>
    <property type="match status" value="1"/>
</dbReference>
<dbReference type="Pfam" id="PF12631">
    <property type="entry name" value="MnmE_helical"/>
    <property type="match status" value="1"/>
</dbReference>
<dbReference type="NCBIfam" id="TIGR00450">
    <property type="entry name" value="mnmE_trmE_thdF"/>
    <property type="match status" value="1"/>
</dbReference>
<dbReference type="Pfam" id="PF10396">
    <property type="entry name" value="TrmE_N"/>
    <property type="match status" value="1"/>
</dbReference>
<dbReference type="FunFam" id="3.30.1360.120:FF:000007">
    <property type="entry name" value="tRNA modification GTPase GTPBP3, mitochondrial"/>
    <property type="match status" value="1"/>
</dbReference>
<dbReference type="AlphaFoldDB" id="A0A0F3NNK1"/>
<dbReference type="Gene3D" id="1.20.120.430">
    <property type="entry name" value="tRNA modification GTPase MnmE domain 2"/>
    <property type="match status" value="1"/>
</dbReference>
<dbReference type="SUPFAM" id="SSF52540">
    <property type="entry name" value="P-loop containing nucleoside triphosphate hydrolases"/>
    <property type="match status" value="1"/>
</dbReference>
<dbReference type="NCBIfam" id="TIGR00231">
    <property type="entry name" value="small_GTP"/>
    <property type="match status" value="1"/>
</dbReference>
<dbReference type="RefSeq" id="WP_045809079.1">
    <property type="nucleotide sequence ID" value="NZ_LANX01000001.1"/>
</dbReference>
<dbReference type="PANTHER" id="PTHR42714">
    <property type="entry name" value="TRNA MODIFICATION GTPASE GTPBP3"/>
    <property type="match status" value="1"/>
</dbReference>
<dbReference type="SUPFAM" id="SSF116878">
    <property type="entry name" value="TrmE connector domain"/>
    <property type="match status" value="1"/>
</dbReference>
<comment type="subcellular location">
    <subcellularLocation>
        <location evidence="8">Cytoplasm</location>
    </subcellularLocation>
</comment>
<dbReference type="EC" id="3.6.-.-" evidence="8"/>
<keyword evidence="6 8" id="KW-0630">Potassium</keyword>
<feature type="binding site" evidence="8">
    <location>
        <position position="20"/>
    </location>
    <ligand>
        <name>(6S)-5-formyl-5,6,7,8-tetrahydrofolate</name>
        <dbReference type="ChEBI" id="CHEBI:57457"/>
    </ligand>
</feature>
<evidence type="ECO:0000256" key="8">
    <source>
        <dbReference type="HAMAP-Rule" id="MF_00379"/>
    </source>
</evidence>